<dbReference type="InterPro" id="IPR036388">
    <property type="entry name" value="WH-like_DNA-bd_sf"/>
</dbReference>
<evidence type="ECO:0000259" key="15">
    <source>
        <dbReference type="PROSITE" id="PS00434"/>
    </source>
</evidence>
<keyword evidence="5" id="KW-0346">Stress response</keyword>
<feature type="region of interest" description="Disordered" evidence="14">
    <location>
        <begin position="102"/>
        <end position="121"/>
    </location>
</feature>
<dbReference type="Proteomes" id="UP001190926">
    <property type="component" value="Unassembled WGS sequence"/>
</dbReference>
<evidence type="ECO:0000256" key="12">
    <source>
        <dbReference type="RuleBase" id="RU004020"/>
    </source>
</evidence>
<evidence type="ECO:0000313" key="16">
    <source>
        <dbReference type="EMBL" id="KAH6821679.1"/>
    </source>
</evidence>
<dbReference type="Pfam" id="PF00447">
    <property type="entry name" value="HSF_DNA-bind"/>
    <property type="match status" value="1"/>
</dbReference>
<dbReference type="InterPro" id="IPR000232">
    <property type="entry name" value="HSF_DNA-bd"/>
</dbReference>
<comment type="similarity">
    <text evidence="2 12">Belongs to the HSF family.</text>
</comment>
<evidence type="ECO:0000256" key="2">
    <source>
        <dbReference type="ARBA" id="ARBA00006403"/>
    </source>
</evidence>
<dbReference type="PROSITE" id="PS00434">
    <property type="entry name" value="HSF_DOMAIN"/>
    <property type="match status" value="1"/>
</dbReference>
<proteinExistence type="inferred from homology"/>
<gene>
    <name evidence="16" type="ORF">C2S53_020621</name>
</gene>
<dbReference type="GO" id="GO:0005634">
    <property type="term" value="C:nucleus"/>
    <property type="evidence" value="ECO:0007669"/>
    <property type="project" value="UniProtKB-SubCell"/>
</dbReference>
<evidence type="ECO:0000256" key="7">
    <source>
        <dbReference type="ARBA" id="ARBA00023159"/>
    </source>
</evidence>
<dbReference type="EMBL" id="SDAM02001963">
    <property type="protein sequence ID" value="KAH6821679.1"/>
    <property type="molecule type" value="Genomic_DNA"/>
</dbReference>
<organism evidence="16 17">
    <name type="scientific">Perilla frutescens var. hirtella</name>
    <name type="common">Perilla citriodora</name>
    <name type="synonym">Perilla setoyensis</name>
    <dbReference type="NCBI Taxonomy" id="608512"/>
    <lineage>
        <taxon>Eukaryota</taxon>
        <taxon>Viridiplantae</taxon>
        <taxon>Streptophyta</taxon>
        <taxon>Embryophyta</taxon>
        <taxon>Tracheophyta</taxon>
        <taxon>Spermatophyta</taxon>
        <taxon>Magnoliopsida</taxon>
        <taxon>eudicotyledons</taxon>
        <taxon>Gunneridae</taxon>
        <taxon>Pentapetalae</taxon>
        <taxon>asterids</taxon>
        <taxon>lamiids</taxon>
        <taxon>Lamiales</taxon>
        <taxon>Lamiaceae</taxon>
        <taxon>Nepetoideae</taxon>
        <taxon>Elsholtzieae</taxon>
        <taxon>Perilla</taxon>
    </lineage>
</organism>
<dbReference type="Gene3D" id="1.10.10.10">
    <property type="entry name" value="Winged helix-like DNA-binding domain superfamily/Winged helix DNA-binding domain"/>
    <property type="match status" value="1"/>
</dbReference>
<keyword evidence="3" id="KW-0597">Phosphoprotein</keyword>
<feature type="coiled-coil region" evidence="13">
    <location>
        <begin position="146"/>
        <end position="180"/>
    </location>
</feature>
<dbReference type="SUPFAM" id="SSF46785">
    <property type="entry name" value="Winged helix' DNA-binding domain"/>
    <property type="match status" value="1"/>
</dbReference>
<protein>
    <recommendedName>
        <fullName evidence="11">Heat stress transcription factor</fullName>
    </recommendedName>
</protein>
<dbReference type="PANTHER" id="PTHR10015:SF334">
    <property type="entry name" value="HEAT STRESS TRANSCRIPTION FACTOR A-6B"/>
    <property type="match status" value="1"/>
</dbReference>
<evidence type="ECO:0000256" key="3">
    <source>
        <dbReference type="ARBA" id="ARBA00022553"/>
    </source>
</evidence>
<evidence type="ECO:0000256" key="9">
    <source>
        <dbReference type="ARBA" id="ARBA00023242"/>
    </source>
</evidence>
<feature type="compositionally biased region" description="Low complexity" evidence="14">
    <location>
        <begin position="107"/>
        <end position="120"/>
    </location>
</feature>
<keyword evidence="9" id="KW-0539">Nucleus</keyword>
<evidence type="ECO:0000256" key="13">
    <source>
        <dbReference type="SAM" id="Coils"/>
    </source>
</evidence>
<keyword evidence="4" id="KW-0805">Transcription regulation</keyword>
<name>A0AAD4P062_PERFH</name>
<accession>A0AAD4P062</accession>
<keyword evidence="13" id="KW-0175">Coiled coil</keyword>
<dbReference type="PANTHER" id="PTHR10015">
    <property type="entry name" value="HEAT SHOCK TRANSCRIPTION FACTOR"/>
    <property type="match status" value="1"/>
</dbReference>
<keyword evidence="6" id="KW-0238">DNA-binding</keyword>
<evidence type="ECO:0000256" key="4">
    <source>
        <dbReference type="ARBA" id="ARBA00023015"/>
    </source>
</evidence>
<dbReference type="FunFam" id="1.10.10.10:FF:000057">
    <property type="entry name" value="Heat shock transcription factor 1"/>
    <property type="match status" value="1"/>
</dbReference>
<sequence>MEGLHVTAPPPFLSKTYDLVDDPDTNEIVSWSRGNNSFIVWDPQSFAINLLPRYFKHNNFSSFVRQLNTYGFRKVDPDKWEFANEGFLRGQKQLLKNIKRRKTATASSSSSNNNINNSNNHVINEGGRYSLESCVEVGSFGLDEEIDRLKRDKQVLMAELVKLRQQQQQTNSHLKQMEHRLKGNELKQQQTMSFLARAFKNPTFLQQMAQHKGKIKAIEEAICKKKIKRIASTNVVAVDPTSDHAGFGDFLGDDDDEDLRVKLEPQEFDGLINNIGSGFDVEFETLQAMSSMNMDDQILHDNYNDDDHHHLMEKSFDEGFWGDLIHEALEDEIDTIVLDDL</sequence>
<dbReference type="AlphaFoldDB" id="A0AAD4P062"/>
<dbReference type="GO" id="GO:0003700">
    <property type="term" value="F:DNA-binding transcription factor activity"/>
    <property type="evidence" value="ECO:0007669"/>
    <property type="project" value="InterPro"/>
</dbReference>
<comment type="function">
    <text evidence="10">DNA-binding protein that specifically binds heat shock promoter elements (HSE) and activates transcription.</text>
</comment>
<dbReference type="GO" id="GO:0006357">
    <property type="term" value="P:regulation of transcription by RNA polymerase II"/>
    <property type="evidence" value="ECO:0007669"/>
    <property type="project" value="TreeGrafter"/>
</dbReference>
<comment type="caution">
    <text evidence="16">The sequence shown here is derived from an EMBL/GenBank/DDBJ whole genome shotgun (WGS) entry which is preliminary data.</text>
</comment>
<evidence type="ECO:0000256" key="10">
    <source>
        <dbReference type="ARBA" id="ARBA00055747"/>
    </source>
</evidence>
<evidence type="ECO:0000256" key="5">
    <source>
        <dbReference type="ARBA" id="ARBA00023016"/>
    </source>
</evidence>
<evidence type="ECO:0000256" key="11">
    <source>
        <dbReference type="ARBA" id="ARBA00081483"/>
    </source>
</evidence>
<evidence type="ECO:0000256" key="8">
    <source>
        <dbReference type="ARBA" id="ARBA00023163"/>
    </source>
</evidence>
<dbReference type="PRINTS" id="PR00056">
    <property type="entry name" value="HSFDOMAIN"/>
</dbReference>
<keyword evidence="8" id="KW-0804">Transcription</keyword>
<evidence type="ECO:0000256" key="14">
    <source>
        <dbReference type="SAM" id="MobiDB-lite"/>
    </source>
</evidence>
<dbReference type="GO" id="GO:0034605">
    <property type="term" value="P:cellular response to heat"/>
    <property type="evidence" value="ECO:0007669"/>
    <property type="project" value="TreeGrafter"/>
</dbReference>
<evidence type="ECO:0000313" key="17">
    <source>
        <dbReference type="Proteomes" id="UP001190926"/>
    </source>
</evidence>
<keyword evidence="7" id="KW-0010">Activator</keyword>
<dbReference type="GO" id="GO:0000978">
    <property type="term" value="F:RNA polymerase II cis-regulatory region sequence-specific DNA binding"/>
    <property type="evidence" value="ECO:0007669"/>
    <property type="project" value="TreeGrafter"/>
</dbReference>
<dbReference type="InterPro" id="IPR036390">
    <property type="entry name" value="WH_DNA-bd_sf"/>
</dbReference>
<dbReference type="SMART" id="SM00415">
    <property type="entry name" value="HSF"/>
    <property type="match status" value="1"/>
</dbReference>
<feature type="domain" description="HSF-type DNA-binding" evidence="15">
    <location>
        <begin position="51"/>
        <end position="75"/>
    </location>
</feature>
<evidence type="ECO:0000256" key="6">
    <source>
        <dbReference type="ARBA" id="ARBA00023125"/>
    </source>
</evidence>
<evidence type="ECO:0000256" key="1">
    <source>
        <dbReference type="ARBA" id="ARBA00004123"/>
    </source>
</evidence>
<comment type="subcellular location">
    <subcellularLocation>
        <location evidence="1">Nucleus</location>
    </subcellularLocation>
</comment>
<reference evidence="16 17" key="1">
    <citation type="journal article" date="2021" name="Nat. Commun.">
        <title>Incipient diploidization of the medicinal plant Perilla within 10,000 years.</title>
        <authorList>
            <person name="Zhang Y."/>
            <person name="Shen Q."/>
            <person name="Leng L."/>
            <person name="Zhang D."/>
            <person name="Chen S."/>
            <person name="Shi Y."/>
            <person name="Ning Z."/>
            <person name="Chen S."/>
        </authorList>
    </citation>
    <scope>NUCLEOTIDE SEQUENCE [LARGE SCALE GENOMIC DNA]</scope>
    <source>
        <strain evidence="17">cv. PC099</strain>
    </source>
</reference>
<keyword evidence="17" id="KW-1185">Reference proteome</keyword>